<protein>
    <submittedName>
        <fullName evidence="12">TonB-dependent receptor</fullName>
    </submittedName>
</protein>
<evidence type="ECO:0000259" key="11">
    <source>
        <dbReference type="Pfam" id="PF07715"/>
    </source>
</evidence>
<organism evidence="12 13">
    <name type="scientific">Persicobacter diffluens</name>
    <dbReference type="NCBI Taxonomy" id="981"/>
    <lineage>
        <taxon>Bacteria</taxon>
        <taxon>Pseudomonadati</taxon>
        <taxon>Bacteroidota</taxon>
        <taxon>Cytophagia</taxon>
        <taxon>Cytophagales</taxon>
        <taxon>Persicobacteraceae</taxon>
        <taxon>Persicobacter</taxon>
    </lineage>
</organism>
<dbReference type="Gene3D" id="2.40.170.20">
    <property type="entry name" value="TonB-dependent receptor, beta-barrel domain"/>
    <property type="match status" value="1"/>
</dbReference>
<comment type="caution">
    <text evidence="12">The sequence shown here is derived from an EMBL/GenBank/DDBJ whole genome shotgun (WGS) entry which is preliminary data.</text>
</comment>
<proteinExistence type="inferred from homology"/>
<feature type="domain" description="TonB-dependent receptor plug" evidence="11">
    <location>
        <begin position="122"/>
        <end position="219"/>
    </location>
</feature>
<evidence type="ECO:0000256" key="7">
    <source>
        <dbReference type="ARBA" id="ARBA00023136"/>
    </source>
</evidence>
<evidence type="ECO:0000256" key="10">
    <source>
        <dbReference type="SAM" id="SignalP"/>
    </source>
</evidence>
<keyword evidence="7 9" id="KW-0472">Membrane</keyword>
<dbReference type="Gene3D" id="2.170.130.10">
    <property type="entry name" value="TonB-dependent receptor, plug domain"/>
    <property type="match status" value="1"/>
</dbReference>
<reference evidence="12 13" key="1">
    <citation type="submission" date="2021-12" db="EMBL/GenBank/DDBJ databases">
        <title>Genome sequencing of bacteria with rrn-lacking chromosome and rrn-plasmid.</title>
        <authorList>
            <person name="Anda M."/>
            <person name="Iwasaki W."/>
        </authorList>
    </citation>
    <scope>NUCLEOTIDE SEQUENCE [LARGE SCALE GENOMIC DNA]</scope>
    <source>
        <strain evidence="12 13">NBRC 15940</strain>
    </source>
</reference>
<dbReference type="PANTHER" id="PTHR30069:SF29">
    <property type="entry name" value="HEMOGLOBIN AND HEMOGLOBIN-HAPTOGLOBIN-BINDING PROTEIN 1-RELATED"/>
    <property type="match status" value="1"/>
</dbReference>
<name>A0AAN5AKH5_9BACT</name>
<dbReference type="InterPro" id="IPR037066">
    <property type="entry name" value="Plug_dom_sf"/>
</dbReference>
<dbReference type="AlphaFoldDB" id="A0AAN5AKH5"/>
<dbReference type="Pfam" id="PF07715">
    <property type="entry name" value="Plug"/>
    <property type="match status" value="1"/>
</dbReference>
<comment type="subcellular location">
    <subcellularLocation>
        <location evidence="1 9">Cell outer membrane</location>
        <topology evidence="1 9">Multi-pass membrane protein</topology>
    </subcellularLocation>
</comment>
<keyword evidence="5 10" id="KW-0732">Signal</keyword>
<dbReference type="InterPro" id="IPR010917">
    <property type="entry name" value="TonB_rcpt_CS"/>
</dbReference>
<dbReference type="GO" id="GO:0044718">
    <property type="term" value="P:siderophore transmembrane transport"/>
    <property type="evidence" value="ECO:0007669"/>
    <property type="project" value="TreeGrafter"/>
</dbReference>
<keyword evidence="3 9" id="KW-1134">Transmembrane beta strand</keyword>
<sequence>MQRQFYFLVGLMLMVFTATFAQAQSVLKGQILEDGTDEPIIGANVIISKSSQGTITDIDGNFELSTSKSGKQTILVSFVGMVTEEIQVELSGSTVDLGQIVLKSDAVGLAEVQIIASVAQDRKTPVAVSNVTPKELEAKLSNAEFPSVLKTTPGVYTTNQGGGFGDSRITLRGFGNDNIAVMINGIPVNDMENSAVYWSNWAGLSDVTRTMQVQRGMGASKLAVPTAGGTINILTKTTDAEAGGNVGVTMGNNGYQKLSFTTSTGLMDNGWAITVSGSKTEGEGYIDGTAFEGYSYFANISKIINENHTLAFSAFGANQWHGQNRTMQQLQTYENNGRRYNGDWGILNGSQYHARENFYSKPQLSLNHYWTINEKMNLSTSLYASFGRGGGRSLNETDNSKLYYIGDNPNNPIDFTRHYEENGQAGESSLYRISGMNNHNWYGGISTLSWEINDELNFVGGADVRYYYGEHYQMLDDAIGGDYIVVDRNIFGERTEHVAREGEKMGYDNDGEVIWGSLFGQLEYDKNDISAFANAALANVSYRRYDYGNYAEGEHISDFVNNQTVSVKGGANYNLDAHHNVFANAGFFQRPPMMNAVFMNHTNRINDGANNEGIMSFELGYGYRSSTFAANLNAYYTKWMDKSMVRTQRAGTPGPGGEPLPEDIYANIMGMNAIHMGIEADFTWKPTHRLTVTGMASVGDWRWDNNVDATFFDQNQNQIGDTEILYIKDMKVGNAAQLAASIGADYEMFTNFKIGADYVYNGNNYSNFDPTRRTNPELEGEQVLKLPGFGLMDLRANYRFKMGKLDAVLSGNVNNLFDTEYIADANDGADLMSMYGYMGMGRTYTIGFRIEF</sequence>
<feature type="chain" id="PRO_5042810498" evidence="10">
    <location>
        <begin position="24"/>
        <end position="852"/>
    </location>
</feature>
<keyword evidence="12" id="KW-0675">Receptor</keyword>
<comment type="similarity">
    <text evidence="9">Belongs to the TonB-dependent receptor family.</text>
</comment>
<dbReference type="Gene3D" id="2.60.40.1120">
    <property type="entry name" value="Carboxypeptidase-like, regulatory domain"/>
    <property type="match status" value="1"/>
</dbReference>
<accession>A0AAN5AKH5</accession>
<keyword evidence="13" id="KW-1185">Reference proteome</keyword>
<dbReference type="Proteomes" id="UP001310022">
    <property type="component" value="Unassembled WGS sequence"/>
</dbReference>
<dbReference type="GO" id="GO:0015344">
    <property type="term" value="F:siderophore uptake transmembrane transporter activity"/>
    <property type="evidence" value="ECO:0007669"/>
    <property type="project" value="TreeGrafter"/>
</dbReference>
<dbReference type="PROSITE" id="PS52016">
    <property type="entry name" value="TONB_DEPENDENT_REC_3"/>
    <property type="match status" value="1"/>
</dbReference>
<keyword evidence="6" id="KW-0798">TonB box</keyword>
<evidence type="ECO:0000313" key="13">
    <source>
        <dbReference type="Proteomes" id="UP001310022"/>
    </source>
</evidence>
<dbReference type="PANTHER" id="PTHR30069">
    <property type="entry name" value="TONB-DEPENDENT OUTER MEMBRANE RECEPTOR"/>
    <property type="match status" value="1"/>
</dbReference>
<evidence type="ECO:0000256" key="9">
    <source>
        <dbReference type="PROSITE-ProRule" id="PRU01360"/>
    </source>
</evidence>
<dbReference type="GO" id="GO:0009279">
    <property type="term" value="C:cell outer membrane"/>
    <property type="evidence" value="ECO:0007669"/>
    <property type="project" value="UniProtKB-SubCell"/>
</dbReference>
<evidence type="ECO:0000256" key="3">
    <source>
        <dbReference type="ARBA" id="ARBA00022452"/>
    </source>
</evidence>
<evidence type="ECO:0000256" key="5">
    <source>
        <dbReference type="ARBA" id="ARBA00022729"/>
    </source>
</evidence>
<evidence type="ECO:0000256" key="8">
    <source>
        <dbReference type="ARBA" id="ARBA00023237"/>
    </source>
</evidence>
<evidence type="ECO:0000313" key="12">
    <source>
        <dbReference type="EMBL" id="GJM62109.1"/>
    </source>
</evidence>
<evidence type="ECO:0000256" key="2">
    <source>
        <dbReference type="ARBA" id="ARBA00022448"/>
    </source>
</evidence>
<dbReference type="EMBL" id="BQKE01000001">
    <property type="protein sequence ID" value="GJM62109.1"/>
    <property type="molecule type" value="Genomic_DNA"/>
</dbReference>
<dbReference type="RefSeq" id="WP_338237472.1">
    <property type="nucleotide sequence ID" value="NZ_BQKE01000001.1"/>
</dbReference>
<dbReference type="InterPro" id="IPR036942">
    <property type="entry name" value="Beta-barrel_TonB_sf"/>
</dbReference>
<keyword evidence="8 9" id="KW-0998">Cell outer membrane</keyword>
<evidence type="ECO:0000256" key="1">
    <source>
        <dbReference type="ARBA" id="ARBA00004571"/>
    </source>
</evidence>
<feature type="signal peptide" evidence="10">
    <location>
        <begin position="1"/>
        <end position="23"/>
    </location>
</feature>
<dbReference type="InterPro" id="IPR012910">
    <property type="entry name" value="Plug_dom"/>
</dbReference>
<dbReference type="SUPFAM" id="SSF56935">
    <property type="entry name" value="Porins"/>
    <property type="match status" value="1"/>
</dbReference>
<keyword evidence="4 9" id="KW-0812">Transmembrane</keyword>
<gene>
    <name evidence="12" type="ORF">PEDI_26610</name>
</gene>
<evidence type="ECO:0000256" key="4">
    <source>
        <dbReference type="ARBA" id="ARBA00022692"/>
    </source>
</evidence>
<dbReference type="PROSITE" id="PS01156">
    <property type="entry name" value="TONB_DEPENDENT_REC_2"/>
    <property type="match status" value="1"/>
</dbReference>
<dbReference type="InterPro" id="IPR008969">
    <property type="entry name" value="CarboxyPept-like_regulatory"/>
</dbReference>
<dbReference type="SUPFAM" id="SSF49464">
    <property type="entry name" value="Carboxypeptidase regulatory domain-like"/>
    <property type="match status" value="1"/>
</dbReference>
<keyword evidence="2 9" id="KW-0813">Transport</keyword>
<evidence type="ECO:0000256" key="6">
    <source>
        <dbReference type="ARBA" id="ARBA00023077"/>
    </source>
</evidence>
<dbReference type="InterPro" id="IPR039426">
    <property type="entry name" value="TonB-dep_rcpt-like"/>
</dbReference>
<dbReference type="Pfam" id="PF13715">
    <property type="entry name" value="CarbopepD_reg_2"/>
    <property type="match status" value="1"/>
</dbReference>